<sequence length="673" mass="74302">MGTIQVLDEHLANMIAAGEVVERPASVVKELVENAIDASATTIEIHVEEGGLEMIRIVDNGKGMDREDCQLAFERHATSKISNARDLFRIRTLGFRGEALPSIAAVSRMELTSSTSSSEVGTHLLIEGGQLGTLSDKAAVKGTEVCVRSLFFNTPARLKYMKSIATEVGHISDYVNRLALTHPSISFLLTHNGKTLLQTSGDGKLLHVMAAIYGVQVAKLLLPIAGETLDYKWSGFLSKTEVTRANRSYLSTLVNGRYVRSYSINNAIMRGYHTLLPIGRYPIVALQIEMDPSLVDVNVHPAKLEARFSKEDELCSAIEQSVKETLRQGLGIVRPMATQPKAKVVTQVVQPQFDLQITKPDTPQSPLLAASPRLQEWMAKQEAPSKQVDLVTPIAPSIENGTVKESAANYEKQEAAKVEAIPHEIVQATLLDQTDIAQAPSPVHPLNEISSEDNSAAAGTEQSPPLPEATNENETDSPVPVMYPVGQVHGTYIVAQNDEGMYLIDQHAAQERIFYEYFMDKLAEEDISSQIMLFPHTVEYTAAEASKLEKRLSLLQSFGLEIEAFGGRTFIVRAHPHWFPEGAELEVIEELIQFVLETGENTQANVVLMREKAAIMMSCKASIKANRFLTHAEMESLLNQLRQTSSPYTCPHGRPIVIHFTGYDLEKMFKRVM</sequence>
<dbReference type="PANTHER" id="PTHR10073:SF12">
    <property type="entry name" value="DNA MISMATCH REPAIR PROTEIN MLH1"/>
    <property type="match status" value="1"/>
</dbReference>
<keyword evidence="2 4" id="KW-0227">DNA damage</keyword>
<dbReference type="Gene3D" id="3.30.230.10">
    <property type="match status" value="1"/>
</dbReference>
<dbReference type="GO" id="GO:0016887">
    <property type="term" value="F:ATP hydrolysis activity"/>
    <property type="evidence" value="ECO:0007669"/>
    <property type="project" value="InterPro"/>
</dbReference>
<dbReference type="SUPFAM" id="SSF55874">
    <property type="entry name" value="ATPase domain of HSP90 chaperone/DNA topoisomerase II/histidine kinase"/>
    <property type="match status" value="1"/>
</dbReference>
<dbReference type="GO" id="GO:0030983">
    <property type="term" value="F:mismatched DNA binding"/>
    <property type="evidence" value="ECO:0007669"/>
    <property type="project" value="InterPro"/>
</dbReference>
<dbReference type="Gene3D" id="3.30.1370.100">
    <property type="entry name" value="MutL, C-terminal domain, regulatory subdomain"/>
    <property type="match status" value="1"/>
</dbReference>
<dbReference type="CDD" id="cd00782">
    <property type="entry name" value="MutL_Trans"/>
    <property type="match status" value="1"/>
</dbReference>
<dbReference type="InterPro" id="IPR002099">
    <property type="entry name" value="MutL/Mlh/PMS"/>
</dbReference>
<gene>
    <name evidence="4" type="primary">mutL</name>
    <name evidence="8" type="ORF">BP422_12275</name>
</gene>
<dbReference type="Gene3D" id="3.30.1540.20">
    <property type="entry name" value="MutL, C-terminal domain, dimerisation subdomain"/>
    <property type="match status" value="1"/>
</dbReference>
<evidence type="ECO:0000256" key="2">
    <source>
        <dbReference type="ARBA" id="ARBA00022763"/>
    </source>
</evidence>
<proteinExistence type="inferred from homology"/>
<dbReference type="InterPro" id="IPR020667">
    <property type="entry name" value="DNA_mismatch_repair_MutL"/>
</dbReference>
<dbReference type="InterPro" id="IPR036890">
    <property type="entry name" value="HATPase_C_sf"/>
</dbReference>
<dbReference type="Proteomes" id="UP000197781">
    <property type="component" value="Chromosome"/>
</dbReference>
<dbReference type="EMBL" id="CP018145">
    <property type="protein sequence ID" value="ASJ54254.1"/>
    <property type="molecule type" value="Genomic_DNA"/>
</dbReference>
<evidence type="ECO:0000313" key="8">
    <source>
        <dbReference type="EMBL" id="ASJ54254.1"/>
    </source>
</evidence>
<dbReference type="KEGG" id="bfm:BP422_12275"/>
<accession>A0A220MGP0</accession>
<dbReference type="InterPro" id="IPR014762">
    <property type="entry name" value="DNA_mismatch_repair_CS"/>
</dbReference>
<dbReference type="InterPro" id="IPR014721">
    <property type="entry name" value="Ribsml_uS5_D2-typ_fold_subgr"/>
</dbReference>
<evidence type="ECO:0000313" key="9">
    <source>
        <dbReference type="Proteomes" id="UP000197781"/>
    </source>
</evidence>
<dbReference type="GO" id="GO:0005524">
    <property type="term" value="F:ATP binding"/>
    <property type="evidence" value="ECO:0007669"/>
    <property type="project" value="InterPro"/>
</dbReference>
<dbReference type="RefSeq" id="WP_088908034.1">
    <property type="nucleotide sequence ID" value="NZ_CP018145.1"/>
</dbReference>
<dbReference type="InterPro" id="IPR037198">
    <property type="entry name" value="MutL_C_sf"/>
</dbReference>
<dbReference type="SUPFAM" id="SSF118116">
    <property type="entry name" value="DNA mismatch repair protein MutL"/>
    <property type="match status" value="1"/>
</dbReference>
<dbReference type="SMART" id="SM00853">
    <property type="entry name" value="MutL_C"/>
    <property type="match status" value="1"/>
</dbReference>
<evidence type="ECO:0000259" key="7">
    <source>
        <dbReference type="SMART" id="SM01340"/>
    </source>
</evidence>
<dbReference type="SMART" id="SM01340">
    <property type="entry name" value="DNA_mis_repair"/>
    <property type="match status" value="1"/>
</dbReference>
<feature type="region of interest" description="Disordered" evidence="5">
    <location>
        <begin position="440"/>
        <end position="481"/>
    </location>
</feature>
<dbReference type="InterPro" id="IPR038973">
    <property type="entry name" value="MutL/Mlh/Pms-like"/>
</dbReference>
<dbReference type="Gene3D" id="3.30.565.10">
    <property type="entry name" value="Histidine kinase-like ATPase, C-terminal domain"/>
    <property type="match status" value="1"/>
</dbReference>
<reference evidence="8 9" key="1">
    <citation type="submission" date="2016-11" db="EMBL/GenBank/DDBJ databases">
        <authorList>
            <person name="Jaros S."/>
            <person name="Januszkiewicz K."/>
            <person name="Wedrychowicz H."/>
        </authorList>
    </citation>
    <scope>NUCLEOTIDE SEQUENCE [LARGE SCALE GENOMIC DNA]</scope>
    <source>
        <strain evidence="8 9">NF2</strain>
    </source>
</reference>
<evidence type="ECO:0000256" key="1">
    <source>
        <dbReference type="ARBA" id="ARBA00006082"/>
    </source>
</evidence>
<name>A0A220MGP0_9BACL</name>
<dbReference type="PANTHER" id="PTHR10073">
    <property type="entry name" value="DNA MISMATCH REPAIR PROTEIN MLH, PMS, MUTL"/>
    <property type="match status" value="1"/>
</dbReference>
<organism evidence="8 9">
    <name type="scientific">Brevibacillus formosus</name>
    <dbReference type="NCBI Taxonomy" id="54913"/>
    <lineage>
        <taxon>Bacteria</taxon>
        <taxon>Bacillati</taxon>
        <taxon>Bacillota</taxon>
        <taxon>Bacilli</taxon>
        <taxon>Bacillales</taxon>
        <taxon>Paenibacillaceae</taxon>
        <taxon>Brevibacillus</taxon>
    </lineage>
</organism>
<dbReference type="InterPro" id="IPR042120">
    <property type="entry name" value="MutL_C_dimsub"/>
</dbReference>
<comment type="function">
    <text evidence="4">This protein is involved in the repair of mismatches in DNA. It is required for dam-dependent methyl-directed DNA mismatch repair. May act as a 'molecular matchmaker', a protein that promotes the formation of a stable complex between two or more DNA-binding proteins in an ATP-dependent manner without itself being part of a final effector complex.</text>
</comment>
<evidence type="ECO:0000259" key="6">
    <source>
        <dbReference type="SMART" id="SM00853"/>
    </source>
</evidence>
<dbReference type="GO" id="GO:0032300">
    <property type="term" value="C:mismatch repair complex"/>
    <property type="evidence" value="ECO:0007669"/>
    <property type="project" value="InterPro"/>
</dbReference>
<keyword evidence="3 4" id="KW-0234">DNA repair</keyword>
<dbReference type="Pfam" id="PF13589">
    <property type="entry name" value="HATPase_c_3"/>
    <property type="match status" value="1"/>
</dbReference>
<dbReference type="InterPro" id="IPR013507">
    <property type="entry name" value="DNA_mismatch_S5_2-like"/>
</dbReference>
<dbReference type="Pfam" id="PF01119">
    <property type="entry name" value="DNA_mis_repair"/>
    <property type="match status" value="1"/>
</dbReference>
<comment type="similarity">
    <text evidence="1 4">Belongs to the DNA mismatch repair MutL/HexB family.</text>
</comment>
<feature type="domain" description="MutL C-terminal dimerisation" evidence="6">
    <location>
        <begin position="484"/>
        <end position="629"/>
    </location>
</feature>
<dbReference type="NCBIfam" id="TIGR00585">
    <property type="entry name" value="mutl"/>
    <property type="match status" value="1"/>
</dbReference>
<dbReference type="FunFam" id="3.30.565.10:FF:000003">
    <property type="entry name" value="DNA mismatch repair endonuclease MutL"/>
    <property type="match status" value="1"/>
</dbReference>
<dbReference type="InterPro" id="IPR042121">
    <property type="entry name" value="MutL_C_regsub"/>
</dbReference>
<protein>
    <recommendedName>
        <fullName evidence="4">DNA mismatch repair protein MutL</fullName>
    </recommendedName>
</protein>
<dbReference type="HAMAP" id="MF_00149">
    <property type="entry name" value="DNA_mis_repair"/>
    <property type="match status" value="1"/>
</dbReference>
<dbReference type="InterPro" id="IPR020568">
    <property type="entry name" value="Ribosomal_Su5_D2-typ_SF"/>
</dbReference>
<dbReference type="CDD" id="cd16926">
    <property type="entry name" value="HATPase_MutL-MLH-PMS-like"/>
    <property type="match status" value="1"/>
</dbReference>
<dbReference type="Pfam" id="PF08676">
    <property type="entry name" value="MutL_C"/>
    <property type="match status" value="1"/>
</dbReference>
<dbReference type="GO" id="GO:0140664">
    <property type="term" value="F:ATP-dependent DNA damage sensor activity"/>
    <property type="evidence" value="ECO:0007669"/>
    <property type="project" value="InterPro"/>
</dbReference>
<dbReference type="InterPro" id="IPR014790">
    <property type="entry name" value="MutL_C"/>
</dbReference>
<dbReference type="PROSITE" id="PS00058">
    <property type="entry name" value="DNA_MISMATCH_REPAIR_1"/>
    <property type="match status" value="1"/>
</dbReference>
<evidence type="ECO:0000256" key="5">
    <source>
        <dbReference type="SAM" id="MobiDB-lite"/>
    </source>
</evidence>
<feature type="domain" description="DNA mismatch repair protein S5" evidence="7">
    <location>
        <begin position="209"/>
        <end position="327"/>
    </location>
</feature>
<evidence type="ECO:0000256" key="3">
    <source>
        <dbReference type="ARBA" id="ARBA00023204"/>
    </source>
</evidence>
<dbReference type="GO" id="GO:0006298">
    <property type="term" value="P:mismatch repair"/>
    <property type="evidence" value="ECO:0007669"/>
    <property type="project" value="UniProtKB-UniRule"/>
</dbReference>
<dbReference type="AlphaFoldDB" id="A0A220MGP0"/>
<dbReference type="SUPFAM" id="SSF54211">
    <property type="entry name" value="Ribosomal protein S5 domain 2-like"/>
    <property type="match status" value="1"/>
</dbReference>
<dbReference type="NCBIfam" id="NF000950">
    <property type="entry name" value="PRK00095.1-3"/>
    <property type="match status" value="1"/>
</dbReference>
<evidence type="ECO:0000256" key="4">
    <source>
        <dbReference type="HAMAP-Rule" id="MF_00149"/>
    </source>
</evidence>